<gene>
    <name evidence="2" type="ORF">MRATA1EN1_LOCUS30863</name>
</gene>
<sequence length="107" mass="11448">MQKAAWIKHGNKRPHRSRAAKEALARRETCGRKSGGDSGTTVGNNRKVTRAIVNAAKALRVYGLQHTPRGAGAEAGKGKLYTPRAPERRVAARAAATPVERLAAPRS</sequence>
<dbReference type="Proteomes" id="UP001176941">
    <property type="component" value="Unassembled WGS sequence"/>
</dbReference>
<name>A0ABN8XIM4_RANTA</name>
<comment type="caution">
    <text evidence="2">The sequence shown here is derived from an EMBL/GenBank/DDBJ whole genome shotgun (WGS) entry which is preliminary data.</text>
</comment>
<feature type="compositionally biased region" description="Basic residues" evidence="1">
    <location>
        <begin position="9"/>
        <end position="18"/>
    </location>
</feature>
<dbReference type="EMBL" id="CATKSN020000194">
    <property type="protein sequence ID" value="CAI9149245.1"/>
    <property type="molecule type" value="Genomic_DNA"/>
</dbReference>
<accession>A0ABN8XIM4</accession>
<evidence type="ECO:0000313" key="3">
    <source>
        <dbReference type="Proteomes" id="UP001176941"/>
    </source>
</evidence>
<feature type="region of interest" description="Disordered" evidence="1">
    <location>
        <begin position="1"/>
        <end position="20"/>
    </location>
</feature>
<proteinExistence type="predicted"/>
<evidence type="ECO:0000313" key="2">
    <source>
        <dbReference type="EMBL" id="CAI9149245.1"/>
    </source>
</evidence>
<keyword evidence="3" id="KW-1185">Reference proteome</keyword>
<evidence type="ECO:0000256" key="1">
    <source>
        <dbReference type="SAM" id="MobiDB-lite"/>
    </source>
</evidence>
<organism evidence="2 3">
    <name type="scientific">Rangifer tarandus platyrhynchus</name>
    <name type="common">Svalbard reindeer</name>
    <dbReference type="NCBI Taxonomy" id="3082113"/>
    <lineage>
        <taxon>Eukaryota</taxon>
        <taxon>Metazoa</taxon>
        <taxon>Chordata</taxon>
        <taxon>Craniata</taxon>
        <taxon>Vertebrata</taxon>
        <taxon>Euteleostomi</taxon>
        <taxon>Mammalia</taxon>
        <taxon>Eutheria</taxon>
        <taxon>Laurasiatheria</taxon>
        <taxon>Artiodactyla</taxon>
        <taxon>Ruminantia</taxon>
        <taxon>Pecora</taxon>
        <taxon>Cervidae</taxon>
        <taxon>Odocoileinae</taxon>
        <taxon>Rangifer</taxon>
    </lineage>
</organism>
<reference evidence="2" key="1">
    <citation type="submission" date="2023-04" db="EMBL/GenBank/DDBJ databases">
        <authorList>
            <consortium name="ELIXIR-Norway"/>
        </authorList>
    </citation>
    <scope>NUCLEOTIDE SEQUENCE [LARGE SCALE GENOMIC DNA]</scope>
</reference>
<protein>
    <submittedName>
        <fullName evidence="2">Uncharacterized protein</fullName>
    </submittedName>
</protein>